<dbReference type="PANTHER" id="PTHR31676:SF96">
    <property type="entry name" value="EXPRESSED PROTEIN"/>
    <property type="match status" value="1"/>
</dbReference>
<dbReference type="SUPFAM" id="SSF141562">
    <property type="entry name" value="At5g01610-like"/>
    <property type="match status" value="1"/>
</dbReference>
<dbReference type="PANTHER" id="PTHR31676">
    <property type="entry name" value="T31J12.3 PROTEIN-RELATED"/>
    <property type="match status" value="1"/>
</dbReference>
<feature type="signal peptide" evidence="1">
    <location>
        <begin position="1"/>
        <end position="27"/>
    </location>
</feature>
<evidence type="ECO:0000313" key="2">
    <source>
        <dbReference type="EMBL" id="RVX12987.1"/>
    </source>
</evidence>
<dbReference type="Pfam" id="PF04398">
    <property type="entry name" value="DUF538"/>
    <property type="match status" value="1"/>
</dbReference>
<evidence type="ECO:0000313" key="3">
    <source>
        <dbReference type="Proteomes" id="UP000288805"/>
    </source>
</evidence>
<feature type="chain" id="PRO_5018995707" description="Transmembrane 9 superfamily member" evidence="1">
    <location>
        <begin position="28"/>
        <end position="147"/>
    </location>
</feature>
<organism evidence="2 3">
    <name type="scientific">Vitis vinifera</name>
    <name type="common">Grape</name>
    <dbReference type="NCBI Taxonomy" id="29760"/>
    <lineage>
        <taxon>Eukaryota</taxon>
        <taxon>Viridiplantae</taxon>
        <taxon>Streptophyta</taxon>
        <taxon>Embryophyta</taxon>
        <taxon>Tracheophyta</taxon>
        <taxon>Spermatophyta</taxon>
        <taxon>Magnoliopsida</taxon>
        <taxon>eudicotyledons</taxon>
        <taxon>Gunneridae</taxon>
        <taxon>Pentapetalae</taxon>
        <taxon>rosids</taxon>
        <taxon>Vitales</taxon>
        <taxon>Vitaceae</taxon>
        <taxon>Viteae</taxon>
        <taxon>Vitis</taxon>
    </lineage>
</organism>
<dbReference type="InterPro" id="IPR007493">
    <property type="entry name" value="DUF538"/>
</dbReference>
<dbReference type="AlphaFoldDB" id="A0A438JVK3"/>
<name>A0A438JVK3_VITVI</name>
<dbReference type="InterPro" id="IPR036758">
    <property type="entry name" value="At5g01610-like"/>
</dbReference>
<proteinExistence type="predicted"/>
<dbReference type="Gene3D" id="2.30.240.10">
    <property type="entry name" value="At5g01610-like"/>
    <property type="match status" value="1"/>
</dbReference>
<keyword evidence="1" id="KW-0732">Signal</keyword>
<gene>
    <name evidence="2" type="ORF">CK203_009854</name>
</gene>
<evidence type="ECO:0000256" key="1">
    <source>
        <dbReference type="SAM" id="SignalP"/>
    </source>
</evidence>
<dbReference type="EMBL" id="QGNW01000026">
    <property type="protein sequence ID" value="RVX12987.1"/>
    <property type="molecule type" value="Genomic_DNA"/>
</dbReference>
<dbReference type="Proteomes" id="UP000288805">
    <property type="component" value="Unassembled WGS sequence"/>
</dbReference>
<reference evidence="2 3" key="1">
    <citation type="journal article" date="2018" name="PLoS Genet.">
        <title>Population sequencing reveals clonal diversity and ancestral inbreeding in the grapevine cultivar Chardonnay.</title>
        <authorList>
            <person name="Roach M.J."/>
            <person name="Johnson D.L."/>
            <person name="Bohlmann J."/>
            <person name="van Vuuren H.J."/>
            <person name="Jones S.J."/>
            <person name="Pretorius I.S."/>
            <person name="Schmidt S.A."/>
            <person name="Borneman A.R."/>
        </authorList>
    </citation>
    <scope>NUCLEOTIDE SEQUENCE [LARGE SCALE GENOMIC DNA]</scope>
    <source>
        <strain evidence="3">cv. Chardonnay</strain>
        <tissue evidence="2">Leaf</tissue>
    </source>
</reference>
<evidence type="ECO:0008006" key="4">
    <source>
        <dbReference type="Google" id="ProtNLM"/>
    </source>
</evidence>
<accession>A0A438JVK3</accession>
<sequence>MASAYSSMAAISLLLLSLALLFETHLAIPPTEDVHDLLPHFGFPRGLIPSSVKEYSLSEDGEFEVHMDHPCYVQFDDLVYYDKKIKGHLSYGSVSDVTGIQAKKFFLWVPSPELMPPPVTSSFTSEPCRRRFQRNSSKMSASVRPRR</sequence>
<comment type="caution">
    <text evidence="2">The sequence shown here is derived from an EMBL/GenBank/DDBJ whole genome shotgun (WGS) entry which is preliminary data.</text>
</comment>
<protein>
    <recommendedName>
        <fullName evidence="4">Transmembrane 9 superfamily member</fullName>
    </recommendedName>
</protein>